<dbReference type="Proteomes" id="UP001152888">
    <property type="component" value="Unassembled WGS sequence"/>
</dbReference>
<dbReference type="PANTHER" id="PTHR31511">
    <property type="entry name" value="PROTEIN CBG23764"/>
    <property type="match status" value="1"/>
</dbReference>
<dbReference type="SUPFAM" id="SSF56672">
    <property type="entry name" value="DNA/RNA polymerases"/>
    <property type="match status" value="1"/>
</dbReference>
<gene>
    <name evidence="1" type="ORF">ACAOBT_LOCUS17598</name>
</gene>
<dbReference type="Gene3D" id="3.90.1600.10">
    <property type="entry name" value="Palm domain of DNA polymerase"/>
    <property type="match status" value="1"/>
</dbReference>
<keyword evidence="2" id="KW-1185">Reference proteome</keyword>
<sequence length="197" mass="23394">MSILDISKTYIYDFNYNYIKHKFKDDSKLLYTDTDSLIYQFSNIDDIYEHIKKDIDRFDTSDYPENNAFRIPLKNKKVLGLMKDENQGRIMTHFIGLCSKMYALRLLPEPGEKKDSHVIKKAKGIQKSALKEITFDDYHKCLFQNTQVALTQQSIISKLHDVFTISQQKIALSPYDDKRIVNYIYTDTKPWEYHDYF</sequence>
<evidence type="ECO:0000313" key="1">
    <source>
        <dbReference type="EMBL" id="CAH1986995.1"/>
    </source>
</evidence>
<evidence type="ECO:0000313" key="2">
    <source>
        <dbReference type="Proteomes" id="UP001152888"/>
    </source>
</evidence>
<dbReference type="AlphaFoldDB" id="A0A9P0L3L7"/>
<dbReference type="GO" id="GO:0071897">
    <property type="term" value="P:DNA biosynthetic process"/>
    <property type="evidence" value="ECO:0007669"/>
    <property type="project" value="UniProtKB-ARBA"/>
</dbReference>
<dbReference type="InterPro" id="IPR023211">
    <property type="entry name" value="DNA_pol_palm_dom_sf"/>
</dbReference>
<dbReference type="PANTHER" id="PTHR31511:SF12">
    <property type="entry name" value="RHO TERMINATION FACTOR N-TERMINAL DOMAIN-CONTAINING PROTEIN"/>
    <property type="match status" value="1"/>
</dbReference>
<name>A0A9P0L3L7_ACAOB</name>
<protein>
    <recommendedName>
        <fullName evidence="3">DNA-directed DNA polymerase</fullName>
    </recommendedName>
</protein>
<comment type="caution">
    <text evidence="1">The sequence shown here is derived from an EMBL/GenBank/DDBJ whole genome shotgun (WGS) entry which is preliminary data.</text>
</comment>
<dbReference type="InterPro" id="IPR043502">
    <property type="entry name" value="DNA/RNA_pol_sf"/>
</dbReference>
<reference evidence="1" key="1">
    <citation type="submission" date="2022-03" db="EMBL/GenBank/DDBJ databases">
        <authorList>
            <person name="Sayadi A."/>
        </authorList>
    </citation>
    <scope>NUCLEOTIDE SEQUENCE</scope>
</reference>
<evidence type="ECO:0008006" key="3">
    <source>
        <dbReference type="Google" id="ProtNLM"/>
    </source>
</evidence>
<accession>A0A9P0L3L7</accession>
<dbReference type="EMBL" id="CAKOFQ010007008">
    <property type="protein sequence ID" value="CAH1986995.1"/>
    <property type="molecule type" value="Genomic_DNA"/>
</dbReference>
<dbReference type="OrthoDB" id="6602337at2759"/>
<proteinExistence type="predicted"/>
<organism evidence="1 2">
    <name type="scientific">Acanthoscelides obtectus</name>
    <name type="common">Bean weevil</name>
    <name type="synonym">Bruchus obtectus</name>
    <dbReference type="NCBI Taxonomy" id="200917"/>
    <lineage>
        <taxon>Eukaryota</taxon>
        <taxon>Metazoa</taxon>
        <taxon>Ecdysozoa</taxon>
        <taxon>Arthropoda</taxon>
        <taxon>Hexapoda</taxon>
        <taxon>Insecta</taxon>
        <taxon>Pterygota</taxon>
        <taxon>Neoptera</taxon>
        <taxon>Endopterygota</taxon>
        <taxon>Coleoptera</taxon>
        <taxon>Polyphaga</taxon>
        <taxon>Cucujiformia</taxon>
        <taxon>Chrysomeloidea</taxon>
        <taxon>Chrysomelidae</taxon>
        <taxon>Bruchinae</taxon>
        <taxon>Bruchini</taxon>
        <taxon>Acanthoscelides</taxon>
    </lineage>
</organism>